<dbReference type="GO" id="GO:0005524">
    <property type="term" value="F:ATP binding"/>
    <property type="evidence" value="ECO:0007669"/>
    <property type="project" value="InterPro"/>
</dbReference>
<proteinExistence type="inferred from homology"/>
<dbReference type="EC" id="5.6.2.2" evidence="5"/>
<feature type="domain" description="Topoisomerase 6 subunit A/Spo11 TOPRIM" evidence="14">
    <location>
        <begin position="208"/>
        <end position="371"/>
    </location>
</feature>
<dbReference type="InterPro" id="IPR002815">
    <property type="entry name" value="Spo11/TopoVI_A"/>
</dbReference>
<sequence length="377" mass="42034">MNKKEVTVVPEDREDSRKIVMTRAENVVLSMLHQIAQGRCPEVIYPTGVTETLDQSERCKEKATQSQEIDEFRDTMTNDSKMTRVDFTCKRSRNKLTLMTTVLSHAHRLSINGDVITRRSLYYDLQSESTQGLAPEQRHVDNSVNHVASLLGCAPWDLGFIATGKGLVAGDLTLGIGSEESVDCNVRGGVVVPQIFSNLTKLQTSSDFVLIIEKDSVFQKLIEQDCPRSLNCILITGKGYPDVSTRMLVRILWEKLNLPVYCLVDADPYGIEIMLVYRFGSTTLAKEHKLLVCPGVRWLGIHPSELVALGVKATPLTNADRSKLASLEERPHVKDFLSRELDAMKRGKAEIESVASFSLQFLSSAYIPSKIKAGQYL</sequence>
<dbReference type="Pfam" id="PF04406">
    <property type="entry name" value="TP6A_N"/>
    <property type="match status" value="1"/>
</dbReference>
<comment type="similarity">
    <text evidence="4 12">Belongs to the TOP6A family.</text>
</comment>
<comment type="catalytic activity">
    <reaction evidence="1 12">
        <text>ATP-dependent breakage, passage and rejoining of double-stranded DNA.</text>
        <dbReference type="EC" id="5.6.2.2"/>
    </reaction>
</comment>
<dbReference type="PANTHER" id="PTHR10848">
    <property type="entry name" value="MEIOTIC RECOMBINATION PROTEIN SPO11"/>
    <property type="match status" value="1"/>
</dbReference>
<evidence type="ECO:0000259" key="13">
    <source>
        <dbReference type="Pfam" id="PF04406"/>
    </source>
</evidence>
<dbReference type="InterPro" id="IPR036388">
    <property type="entry name" value="WH-like_DNA-bd_sf"/>
</dbReference>
<dbReference type="CTD" id="2768853"/>
<evidence type="ECO:0000259" key="14">
    <source>
        <dbReference type="Pfam" id="PF21180"/>
    </source>
</evidence>
<dbReference type="RefSeq" id="XP_015601045.1">
    <property type="nucleotide sequence ID" value="XM_015745559.2"/>
</dbReference>
<evidence type="ECO:0000313" key="15">
    <source>
        <dbReference type="Proteomes" id="UP000694920"/>
    </source>
</evidence>
<dbReference type="GO" id="GO:0042138">
    <property type="term" value="P:meiotic DNA double-strand break formation"/>
    <property type="evidence" value="ECO:0007669"/>
    <property type="project" value="InterPro"/>
</dbReference>
<evidence type="ECO:0000256" key="3">
    <source>
        <dbReference type="ARBA" id="ARBA00004123"/>
    </source>
</evidence>
<dbReference type="GeneID" id="107270500"/>
<dbReference type="AlphaFoldDB" id="A0AAJ7C481"/>
<dbReference type="CDD" id="cd00223">
    <property type="entry name" value="TOPRIM_TopoIIB_SPO"/>
    <property type="match status" value="1"/>
</dbReference>
<keyword evidence="6" id="KW-0479">Metal-binding</keyword>
<dbReference type="InterPro" id="IPR036078">
    <property type="entry name" value="Spo11/TopoVI_A_sf"/>
</dbReference>
<dbReference type="SUPFAM" id="SSF56726">
    <property type="entry name" value="DNA topoisomerase IV, alpha subunit"/>
    <property type="match status" value="1"/>
</dbReference>
<evidence type="ECO:0000256" key="4">
    <source>
        <dbReference type="ARBA" id="ARBA00006559"/>
    </source>
</evidence>
<dbReference type="InterPro" id="IPR013049">
    <property type="entry name" value="Spo11/TopoVI_A_N"/>
</dbReference>
<evidence type="ECO:0000256" key="11">
    <source>
        <dbReference type="ARBA" id="ARBA00023242"/>
    </source>
</evidence>
<protein>
    <recommendedName>
        <fullName evidence="5">DNA topoisomerase (ATP-hydrolyzing)</fullName>
        <ecNumber evidence="5">5.6.2.2</ecNumber>
    </recommendedName>
</protein>
<evidence type="ECO:0000256" key="8">
    <source>
        <dbReference type="ARBA" id="ARBA00023029"/>
    </source>
</evidence>
<dbReference type="Gene3D" id="1.10.10.10">
    <property type="entry name" value="Winged helix-like DNA-binding domain superfamily/Winged helix DNA-binding domain"/>
    <property type="match status" value="1"/>
</dbReference>
<feature type="active site" description="O-(5'-phospho-DNA)-tyrosine intermediate" evidence="12">
    <location>
        <position position="123"/>
    </location>
</feature>
<dbReference type="GO" id="GO:0003677">
    <property type="term" value="F:DNA binding"/>
    <property type="evidence" value="ECO:0007669"/>
    <property type="project" value="UniProtKB-UniRule"/>
</dbReference>
<dbReference type="PRINTS" id="PR01550">
    <property type="entry name" value="TOP6AFAMILY"/>
</dbReference>
<dbReference type="KEGG" id="ccin:107270500"/>
<accession>A0AAJ7C481</accession>
<evidence type="ECO:0000256" key="6">
    <source>
        <dbReference type="ARBA" id="ARBA00022723"/>
    </source>
</evidence>
<evidence type="ECO:0000256" key="2">
    <source>
        <dbReference type="ARBA" id="ARBA00001946"/>
    </source>
</evidence>
<reference evidence="16" key="1">
    <citation type="submission" date="2025-08" db="UniProtKB">
        <authorList>
            <consortium name="RefSeq"/>
        </authorList>
    </citation>
    <scope>IDENTIFICATION</scope>
</reference>
<dbReference type="PROSITE" id="PS52041">
    <property type="entry name" value="TOPO_IIB"/>
    <property type="match status" value="1"/>
</dbReference>
<feature type="domain" description="Spo11/DNA topoisomerase VI subunit A N-terminal" evidence="13">
    <location>
        <begin position="95"/>
        <end position="159"/>
    </location>
</feature>
<dbReference type="GO" id="GO:0046872">
    <property type="term" value="F:metal ion binding"/>
    <property type="evidence" value="ECO:0007669"/>
    <property type="project" value="UniProtKB-KW"/>
</dbReference>
<dbReference type="GO" id="GO:0007131">
    <property type="term" value="P:reciprocal meiotic recombination"/>
    <property type="evidence" value="ECO:0007669"/>
    <property type="project" value="TreeGrafter"/>
</dbReference>
<dbReference type="Gene3D" id="3.40.1360.10">
    <property type="match status" value="1"/>
</dbReference>
<comment type="cofactor">
    <cofactor evidence="2">
        <name>Mg(2+)</name>
        <dbReference type="ChEBI" id="CHEBI:18420"/>
    </cofactor>
</comment>
<organism evidence="15 16">
    <name type="scientific">Cephus cinctus</name>
    <name type="common">Wheat stem sawfly</name>
    <dbReference type="NCBI Taxonomy" id="211228"/>
    <lineage>
        <taxon>Eukaryota</taxon>
        <taxon>Metazoa</taxon>
        <taxon>Ecdysozoa</taxon>
        <taxon>Arthropoda</taxon>
        <taxon>Hexapoda</taxon>
        <taxon>Insecta</taxon>
        <taxon>Pterygota</taxon>
        <taxon>Neoptera</taxon>
        <taxon>Endopterygota</taxon>
        <taxon>Hymenoptera</taxon>
        <taxon>Cephoidea</taxon>
        <taxon>Cephidae</taxon>
        <taxon>Cephus</taxon>
    </lineage>
</organism>
<keyword evidence="8 12" id="KW-0799">Topoisomerase</keyword>
<dbReference type="Pfam" id="PF21180">
    <property type="entry name" value="TOP6A-Spo11_Toprim"/>
    <property type="match status" value="1"/>
</dbReference>
<dbReference type="InterPro" id="IPR034136">
    <property type="entry name" value="TOPRIM_Topo6A/Spo11"/>
</dbReference>
<keyword evidence="11" id="KW-0539">Nucleus</keyword>
<evidence type="ECO:0000256" key="1">
    <source>
        <dbReference type="ARBA" id="ARBA00000185"/>
    </source>
</evidence>
<evidence type="ECO:0000256" key="12">
    <source>
        <dbReference type="PROSITE-ProRule" id="PRU01385"/>
    </source>
</evidence>
<dbReference type="PRINTS" id="PR01551">
    <property type="entry name" value="SPO11HOMOLOG"/>
</dbReference>
<dbReference type="Proteomes" id="UP000694920">
    <property type="component" value="Unplaced"/>
</dbReference>
<evidence type="ECO:0000256" key="10">
    <source>
        <dbReference type="ARBA" id="ARBA00023235"/>
    </source>
</evidence>
<evidence type="ECO:0000256" key="5">
    <source>
        <dbReference type="ARBA" id="ARBA00012895"/>
    </source>
</evidence>
<dbReference type="GO" id="GO:0000228">
    <property type="term" value="C:nuclear chromosome"/>
    <property type="evidence" value="ECO:0007669"/>
    <property type="project" value="TreeGrafter"/>
</dbReference>
<comment type="subcellular location">
    <subcellularLocation>
        <location evidence="3">Nucleus</location>
    </subcellularLocation>
</comment>
<dbReference type="GO" id="GO:0000706">
    <property type="term" value="P:meiotic DNA double-strand break processing"/>
    <property type="evidence" value="ECO:0007669"/>
    <property type="project" value="TreeGrafter"/>
</dbReference>
<keyword evidence="9 12" id="KW-0238">DNA-binding</keyword>
<keyword evidence="7" id="KW-0460">Magnesium</keyword>
<name>A0AAJ7C481_CEPCN</name>
<keyword evidence="15" id="KW-1185">Reference proteome</keyword>
<dbReference type="PANTHER" id="PTHR10848:SF0">
    <property type="entry name" value="MEIOTIC RECOMBINATION PROTEIN SPO11"/>
    <property type="match status" value="1"/>
</dbReference>
<evidence type="ECO:0000256" key="9">
    <source>
        <dbReference type="ARBA" id="ARBA00023125"/>
    </source>
</evidence>
<dbReference type="GO" id="GO:0003918">
    <property type="term" value="F:DNA topoisomerase type II (double strand cut, ATP-hydrolyzing) activity"/>
    <property type="evidence" value="ECO:0007669"/>
    <property type="project" value="UniProtKB-UniRule"/>
</dbReference>
<gene>
    <name evidence="16" type="primary">LOC107270500</name>
</gene>
<dbReference type="InterPro" id="IPR013048">
    <property type="entry name" value="Meiotic_Spo11"/>
</dbReference>
<evidence type="ECO:0000256" key="7">
    <source>
        <dbReference type="ARBA" id="ARBA00022842"/>
    </source>
</evidence>
<keyword evidence="10 12" id="KW-0413">Isomerase</keyword>
<evidence type="ECO:0000313" key="16">
    <source>
        <dbReference type="RefSeq" id="XP_015601045.1"/>
    </source>
</evidence>